<keyword evidence="2" id="KW-1185">Reference proteome</keyword>
<evidence type="ECO:0000313" key="2">
    <source>
        <dbReference type="Proteomes" id="UP001163324"/>
    </source>
</evidence>
<evidence type="ECO:0000313" key="1">
    <source>
        <dbReference type="EMBL" id="KAI9900128.1"/>
    </source>
</evidence>
<accession>A0ACC0V133</accession>
<reference evidence="1" key="1">
    <citation type="submission" date="2022-10" db="EMBL/GenBank/DDBJ databases">
        <title>Complete Genome of Trichothecium roseum strain YXFP-22015, a Plant Pathogen Isolated from Citrus.</title>
        <authorList>
            <person name="Wang Y."/>
            <person name="Zhu L."/>
        </authorList>
    </citation>
    <scope>NUCLEOTIDE SEQUENCE</scope>
    <source>
        <strain evidence="1">YXFP-22015</strain>
    </source>
</reference>
<organism evidence="1 2">
    <name type="scientific">Trichothecium roseum</name>
    <dbReference type="NCBI Taxonomy" id="47278"/>
    <lineage>
        <taxon>Eukaryota</taxon>
        <taxon>Fungi</taxon>
        <taxon>Dikarya</taxon>
        <taxon>Ascomycota</taxon>
        <taxon>Pezizomycotina</taxon>
        <taxon>Sordariomycetes</taxon>
        <taxon>Hypocreomycetidae</taxon>
        <taxon>Hypocreales</taxon>
        <taxon>Hypocreales incertae sedis</taxon>
        <taxon>Trichothecium</taxon>
    </lineage>
</organism>
<name>A0ACC0V133_9HYPO</name>
<proteinExistence type="predicted"/>
<comment type="caution">
    <text evidence="1">The sequence shown here is derived from an EMBL/GenBank/DDBJ whole genome shotgun (WGS) entry which is preliminary data.</text>
</comment>
<dbReference type="Proteomes" id="UP001163324">
    <property type="component" value="Chromosome 4"/>
</dbReference>
<dbReference type="EMBL" id="CM047943">
    <property type="protein sequence ID" value="KAI9900128.1"/>
    <property type="molecule type" value="Genomic_DNA"/>
</dbReference>
<gene>
    <name evidence="1" type="ORF">N3K66_004390</name>
</gene>
<protein>
    <submittedName>
        <fullName evidence="1">Uncharacterized protein</fullName>
    </submittedName>
</protein>
<sequence length="805" mass="91152">MSSRSSSQASATRNDDPLLPFNNNELEKPRIRLRTYLRNFFNRRIVLGLIASLVLVSVVVFSTHDVSVYDVAAPYLSSGKLDKQTEVGVPQPESTQPLIQEEESPTIVEEEQPVEGAVEESDEFEESDEGNGEETDELAQSDEWDAEDDDDGEDNHGVQDEDDGEMTDEEKEDAEARKNYEQDLKGTPWLRFKHLDGYFHGLKTLVSKASHFPEYPNTTREAPLPQPPKIENVPKPRVYNPYSDTSIVQCFLDKNSTIPVPDIYAYDGMPQHMPDPSLGSYDVLGLKDDICFDRFGRYGPYGLGYSEQMGGVGVGADTEQSGSEEVWSQTGQIDYSEMDWAEAQNRCYAANRDRFHEVDPETEQVTSNGNTTRTAVVIRAYTGFKWTQHAILNFRAMISELSLKSGGAYSVHFLLHVRDGSIPIWSDDITVQRLLNSNIPPEFHGLVTLWSEDQMKLFYPGKFGEAYSNPSGANIHGVYRSAHLPLQVFAQDHPEYDHFWNWEMDMRYVGNFYELFEKMGNWADQQPRQQIWERAARYYIPSHHGDWENFTAATKEQVAESERSSTFGPLKFYGRKSLRFEQQKLPVMPVGCDSLEERHTCGVGEAADIITLNPIFDTDQSGWVFGLDATGYSSSPPPRRAAIITASRLSKRLLYAMHEEVWRHHHTMFSEMFPASVAFHHGFKGVYAPHPVFLDRAWNPVGEAVDGAFNAGWDHSTSGSGSPFDIRNEHNHKGSSFYYNSEFSGLLWRRWLGYAQIDGRGKYGGRGGEGEMRGGRVEEESEEGTGRMCLRSILLHPIKHEEPAE</sequence>